<evidence type="ECO:0000313" key="7">
    <source>
        <dbReference type="EMBL" id="TFJ88407.1"/>
    </source>
</evidence>
<dbReference type="GO" id="GO:0008173">
    <property type="term" value="F:RNA methyltransferase activity"/>
    <property type="evidence" value="ECO:0007669"/>
    <property type="project" value="InterPro"/>
</dbReference>
<keyword evidence="4 5" id="KW-0694">RNA-binding</keyword>
<evidence type="ECO:0000259" key="6">
    <source>
        <dbReference type="PROSITE" id="PS51686"/>
    </source>
</evidence>
<dbReference type="AlphaFoldDB" id="A0A4D9DDB5"/>
<dbReference type="InterPro" id="IPR029063">
    <property type="entry name" value="SAM-dependent_MTases_sf"/>
</dbReference>
<evidence type="ECO:0000256" key="4">
    <source>
        <dbReference type="ARBA" id="ARBA00022884"/>
    </source>
</evidence>
<dbReference type="SUPFAM" id="SSF53335">
    <property type="entry name" value="S-adenosyl-L-methionine-dependent methyltransferases"/>
    <property type="match status" value="1"/>
</dbReference>
<feature type="binding site" evidence="5">
    <location>
        <position position="169"/>
    </location>
    <ligand>
        <name>S-adenosyl-L-methionine</name>
        <dbReference type="ChEBI" id="CHEBI:59789"/>
    </ligand>
</feature>
<protein>
    <recommendedName>
        <fullName evidence="6">SAM-dependent MTase RsmB/NOP-type domain-containing protein</fullName>
    </recommendedName>
</protein>
<dbReference type="GO" id="GO:0001510">
    <property type="term" value="P:RNA methylation"/>
    <property type="evidence" value="ECO:0007669"/>
    <property type="project" value="InterPro"/>
</dbReference>
<comment type="caution">
    <text evidence="5">Lacks conserved residue(s) required for the propagation of feature annotation.</text>
</comment>
<feature type="domain" description="SAM-dependent MTase RsmB/NOP-type" evidence="6">
    <location>
        <begin position="39"/>
        <end position="466"/>
    </location>
</feature>
<dbReference type="InterPro" id="IPR023267">
    <property type="entry name" value="RCMT"/>
</dbReference>
<keyword evidence="3 5" id="KW-0949">S-adenosyl-L-methionine</keyword>
<dbReference type="PROSITE" id="PS51686">
    <property type="entry name" value="SAM_MT_RSMB_NOP"/>
    <property type="match status" value="1"/>
</dbReference>
<proteinExistence type="inferred from homology"/>
<accession>A0A4D9DDB5</accession>
<comment type="caution">
    <text evidence="7">The sequence shown here is derived from an EMBL/GenBank/DDBJ whole genome shotgun (WGS) entry which is preliminary data.</text>
</comment>
<evidence type="ECO:0000256" key="3">
    <source>
        <dbReference type="ARBA" id="ARBA00022691"/>
    </source>
</evidence>
<dbReference type="OrthoDB" id="427002at2759"/>
<sequence length="472" mass="52100">MVDAENEFAREQLRLRGLLQDHIASFARRDGNVDNSTRVVSASDGVVPRYIRIRRMASEGNNVGANKNHEEEEHTVREAVLAAGGRRVPWCPPYASESFYALPPEFRIAQWPLYQQGKVYGMDVASGVAVWALGPRPGDNVLDLCCCPGLKLCMVAEQMHHTGTITGVDISRGRLTVCRQVLVKYQIGRAAGVLVSPCSSPSASRSPSPGAPLWCRLICADGCCFETEWDAAWAGREEDVVFDSRAYDWQGMEARGQKRMNRGTRRRESLALRRVLNPAENGAGREGRRERANEEGGGYDRVLVDADCSHDGSTRHMLKVAGLDDSIRMRSGGFLSEEKLGGLEELQRGLLRNAFRRLRPGGVLVYSTCSLSPRQNEDVVAHLLKEEADAILDPILELGLPLFSCEMEEKGEGGKRSDDNAQANESLHACGRGYLPCRWGSLPGTLLFEPRFGETSGLFIARIKKKQLNSNV</sequence>
<dbReference type="Gene3D" id="3.40.50.150">
    <property type="entry name" value="Vaccinia Virus protein VP39"/>
    <property type="match status" value="1"/>
</dbReference>
<evidence type="ECO:0000256" key="5">
    <source>
        <dbReference type="PROSITE-ProRule" id="PRU01023"/>
    </source>
</evidence>
<dbReference type="Pfam" id="PF01189">
    <property type="entry name" value="Methyltr_RsmB-F"/>
    <property type="match status" value="2"/>
</dbReference>
<feature type="binding site" evidence="5">
    <location>
        <position position="305"/>
    </location>
    <ligand>
        <name>S-adenosyl-L-methionine</name>
        <dbReference type="ChEBI" id="CHEBI:59789"/>
    </ligand>
</feature>
<evidence type="ECO:0000256" key="1">
    <source>
        <dbReference type="ARBA" id="ARBA00022603"/>
    </source>
</evidence>
<dbReference type="PRINTS" id="PR02008">
    <property type="entry name" value="RCMTFAMILY"/>
</dbReference>
<dbReference type="InterPro" id="IPR001678">
    <property type="entry name" value="MeTrfase_RsmB-F_NOP2_dom"/>
</dbReference>
<dbReference type="GO" id="GO:0003723">
    <property type="term" value="F:RNA binding"/>
    <property type="evidence" value="ECO:0007669"/>
    <property type="project" value="UniProtKB-UniRule"/>
</dbReference>
<keyword evidence="8" id="KW-1185">Reference proteome</keyword>
<dbReference type="PANTHER" id="PTHR22807">
    <property type="entry name" value="NOP2 YEAST -RELATED NOL1/NOP2/FMU SUN DOMAIN-CONTAINING"/>
    <property type="match status" value="1"/>
</dbReference>
<evidence type="ECO:0000313" key="8">
    <source>
        <dbReference type="Proteomes" id="UP000355283"/>
    </source>
</evidence>
<keyword evidence="2 5" id="KW-0808">Transferase</keyword>
<name>A0A4D9DDB5_9STRA</name>
<feature type="active site" description="Nucleophile" evidence="5">
    <location>
        <position position="369"/>
    </location>
</feature>
<dbReference type="EMBL" id="SDOX01000002">
    <property type="protein sequence ID" value="TFJ88407.1"/>
    <property type="molecule type" value="Genomic_DNA"/>
</dbReference>
<comment type="similarity">
    <text evidence="5">Belongs to the class I-like SAM-binding methyltransferase superfamily. RsmB/NOP family.</text>
</comment>
<dbReference type="InterPro" id="IPR049560">
    <property type="entry name" value="MeTrfase_RsmB-F_NOP2_cat"/>
</dbReference>
<gene>
    <name evidence="7" type="ORF">NSK_000756</name>
</gene>
<evidence type="ECO:0000256" key="2">
    <source>
        <dbReference type="ARBA" id="ARBA00022679"/>
    </source>
</evidence>
<keyword evidence="1 5" id="KW-0489">Methyltransferase</keyword>
<dbReference type="Proteomes" id="UP000355283">
    <property type="component" value="Unassembled WGS sequence"/>
</dbReference>
<reference evidence="7 8" key="1">
    <citation type="submission" date="2019-01" db="EMBL/GenBank/DDBJ databases">
        <title>Nuclear Genome Assembly of the Microalgal Biofuel strain Nannochloropsis salina CCMP1776.</title>
        <authorList>
            <person name="Hovde B."/>
        </authorList>
    </citation>
    <scope>NUCLEOTIDE SEQUENCE [LARGE SCALE GENOMIC DNA]</scope>
    <source>
        <strain evidence="7 8">CCMP1776</strain>
    </source>
</reference>
<organism evidence="7 8">
    <name type="scientific">Nannochloropsis salina CCMP1776</name>
    <dbReference type="NCBI Taxonomy" id="1027361"/>
    <lineage>
        <taxon>Eukaryota</taxon>
        <taxon>Sar</taxon>
        <taxon>Stramenopiles</taxon>
        <taxon>Ochrophyta</taxon>
        <taxon>Eustigmatophyceae</taxon>
        <taxon>Eustigmatales</taxon>
        <taxon>Monodopsidaceae</taxon>
        <taxon>Microchloropsis</taxon>
        <taxon>Microchloropsis salina</taxon>
    </lineage>
</organism>
<dbReference type="PANTHER" id="PTHR22807:SF16">
    <property type="entry name" value="SAM-DEPENDENT MTASE RSMB_NOP-TYPE DOMAIN-CONTAINING PROTEIN"/>
    <property type="match status" value="1"/>
</dbReference>